<gene>
    <name evidence="1" type="ORF">FHS27_001840</name>
</gene>
<sequence length="86" mass="9488">MFHGVLSDQLPEPATVCGKGSILSEKKTVTRLWILLGRVKVCCGRRYGLTFVAVDSGPVIALVNGRSEADFREKCKTRGRSRGHDR</sequence>
<dbReference type="EMBL" id="JACHXU010000005">
    <property type="protein sequence ID" value="MBB3206032.1"/>
    <property type="molecule type" value="Genomic_DNA"/>
</dbReference>
<dbReference type="Proteomes" id="UP000536179">
    <property type="component" value="Unassembled WGS sequence"/>
</dbReference>
<evidence type="ECO:0000313" key="1">
    <source>
        <dbReference type="EMBL" id="MBB3206032.1"/>
    </source>
</evidence>
<accession>A0A7W5H465</accession>
<name>A0A7W5H465_9BACT</name>
<comment type="caution">
    <text evidence="1">The sequence shown here is derived from an EMBL/GenBank/DDBJ whole genome shotgun (WGS) entry which is preliminary data.</text>
</comment>
<reference evidence="1 2" key="1">
    <citation type="submission" date="2020-08" db="EMBL/GenBank/DDBJ databases">
        <title>Genomic Encyclopedia of Type Strains, Phase III (KMG-III): the genomes of soil and plant-associated and newly described type strains.</title>
        <authorList>
            <person name="Whitman W."/>
        </authorList>
    </citation>
    <scope>NUCLEOTIDE SEQUENCE [LARGE SCALE GENOMIC DNA]</scope>
    <source>
        <strain evidence="1 2">CECT 8075</strain>
    </source>
</reference>
<organism evidence="1 2">
    <name type="scientific">Aporhodopirellula rubra</name>
    <dbReference type="NCBI Taxonomy" id="980271"/>
    <lineage>
        <taxon>Bacteria</taxon>
        <taxon>Pseudomonadati</taxon>
        <taxon>Planctomycetota</taxon>
        <taxon>Planctomycetia</taxon>
        <taxon>Pirellulales</taxon>
        <taxon>Pirellulaceae</taxon>
        <taxon>Aporhodopirellula</taxon>
    </lineage>
</organism>
<dbReference type="AlphaFoldDB" id="A0A7W5H465"/>
<keyword evidence="2" id="KW-1185">Reference proteome</keyword>
<protein>
    <submittedName>
        <fullName evidence="1">Uncharacterized protein</fullName>
    </submittedName>
</protein>
<evidence type="ECO:0000313" key="2">
    <source>
        <dbReference type="Proteomes" id="UP000536179"/>
    </source>
</evidence>
<proteinExistence type="predicted"/>